<accession>A0ABY9IQ01</accession>
<dbReference type="InterPro" id="IPR011989">
    <property type="entry name" value="ARM-like"/>
</dbReference>
<dbReference type="Pfam" id="PF13646">
    <property type="entry name" value="HEAT_2"/>
    <property type="match status" value="1"/>
</dbReference>
<keyword evidence="3" id="KW-1185">Reference proteome</keyword>
<evidence type="ECO:0000313" key="3">
    <source>
        <dbReference type="Proteomes" id="UP001235744"/>
    </source>
</evidence>
<dbReference type="SUPFAM" id="SSF48371">
    <property type="entry name" value="ARM repeat"/>
    <property type="match status" value="1"/>
</dbReference>
<dbReference type="InterPro" id="IPR016024">
    <property type="entry name" value="ARM-type_fold"/>
</dbReference>
<reference evidence="2 3" key="1">
    <citation type="submission" date="2023-03" db="EMBL/GenBank/DDBJ databases">
        <title>Isolation and description of six Streptomyces strains from soil environments, able to metabolize different microbial glucans.</title>
        <authorList>
            <person name="Widen T."/>
            <person name="Larsbrink J."/>
        </authorList>
    </citation>
    <scope>NUCLEOTIDE SEQUENCE [LARGE SCALE GENOMIC DNA]</scope>
    <source>
        <strain evidence="2 3">Alt2</strain>
    </source>
</reference>
<evidence type="ECO:0000313" key="2">
    <source>
        <dbReference type="EMBL" id="WLQ57336.1"/>
    </source>
</evidence>
<feature type="compositionally biased region" description="Acidic residues" evidence="1">
    <location>
        <begin position="349"/>
        <end position="367"/>
    </location>
</feature>
<gene>
    <name evidence="2" type="ORF">P8A19_18610</name>
</gene>
<feature type="region of interest" description="Disordered" evidence="1">
    <location>
        <begin position="347"/>
        <end position="367"/>
    </location>
</feature>
<dbReference type="EMBL" id="CP120988">
    <property type="protein sequence ID" value="WLQ57336.1"/>
    <property type="molecule type" value="Genomic_DNA"/>
</dbReference>
<organism evidence="2 3">
    <name type="scientific">Streptomyces poriferorum</name>
    <dbReference type="NCBI Taxonomy" id="2798799"/>
    <lineage>
        <taxon>Bacteria</taxon>
        <taxon>Bacillati</taxon>
        <taxon>Actinomycetota</taxon>
        <taxon>Actinomycetes</taxon>
        <taxon>Kitasatosporales</taxon>
        <taxon>Streptomycetaceae</taxon>
        <taxon>Streptomyces</taxon>
    </lineage>
</organism>
<dbReference type="RefSeq" id="WP_306071089.1">
    <property type="nucleotide sequence ID" value="NZ_CP120988.1"/>
</dbReference>
<evidence type="ECO:0000256" key="1">
    <source>
        <dbReference type="SAM" id="MobiDB-lite"/>
    </source>
</evidence>
<name>A0ABY9IQ01_9ACTN</name>
<dbReference type="Gene3D" id="1.25.10.10">
    <property type="entry name" value="Leucine-rich Repeat Variant"/>
    <property type="match status" value="1"/>
</dbReference>
<sequence>MDQAALLAELEETGRDPEATADIVRRLAEPGADAAPGLVAALGNVSRSAMWSLRDALRLIGPAGFDAAVASRSRAEKVPDWWELGHVLRGFDERCIPQYTAALSHPMNEIRRQALWGLQNLGEAAAGTLTDVIPFLNDPDSYMRHQAEKTVRALGANAGPALRGIRRDGPVHLRRHALTALALVGGTDQFDRRDRQALERLARIKADQDTPESLPDHCWLAVPGALYEGLFDAMGLHDRVPCTISMGLSAMENDTTVVTDPDGTKHTAFRVFVTPELDGWRLIYADTPLGEMTWDVDDLLDRLSAVCGQAQFFCQDVHSDSMIWSVAVDGAPRRRYWRYEDPEWRGEPMDWEEPLTADPEYDPEDAYEPNATLESDVNSAAHSLSVEPTEVGSTTTLRGHGWLAITRPGVGHGAFTGVVRI</sequence>
<protein>
    <submittedName>
        <fullName evidence="2">HEAT repeat domain-containing protein</fullName>
    </submittedName>
</protein>
<dbReference type="Proteomes" id="UP001235744">
    <property type="component" value="Chromosome"/>
</dbReference>
<proteinExistence type="predicted"/>